<dbReference type="GO" id="GO:0060003">
    <property type="term" value="P:copper ion export"/>
    <property type="evidence" value="ECO:0007669"/>
    <property type="project" value="TreeGrafter"/>
</dbReference>
<feature type="domain" description="CusB-like three alpha-helical bundle" evidence="5">
    <location>
        <begin position="204"/>
        <end position="237"/>
    </location>
</feature>
<dbReference type="InterPro" id="IPR051909">
    <property type="entry name" value="MFP_Cation_Efflux"/>
</dbReference>
<dbReference type="GO" id="GO:0046914">
    <property type="term" value="F:transition metal ion binding"/>
    <property type="evidence" value="ECO:0007669"/>
    <property type="project" value="TreeGrafter"/>
</dbReference>
<dbReference type="Pfam" id="PF25954">
    <property type="entry name" value="Beta-barrel_RND_2"/>
    <property type="match status" value="1"/>
</dbReference>
<dbReference type="Pfam" id="PF19335">
    <property type="entry name" value="HMBD"/>
    <property type="match status" value="1"/>
</dbReference>
<dbReference type="NCBIfam" id="TIGR01730">
    <property type="entry name" value="RND_mfp"/>
    <property type="match status" value="1"/>
</dbReference>
<evidence type="ECO:0000256" key="2">
    <source>
        <dbReference type="ARBA" id="ARBA00022448"/>
    </source>
</evidence>
<dbReference type="GO" id="GO:0030288">
    <property type="term" value="C:outer membrane-bounded periplasmic space"/>
    <property type="evidence" value="ECO:0007669"/>
    <property type="project" value="TreeGrafter"/>
</dbReference>
<dbReference type="OrthoDB" id="9806939at2"/>
<sequence>MSTFRNRRFAMVIILVSVVAFAGGYLVKGAIGPIADEAVHAPVTEDHDLEAHLDDDGNITWTCSMHPQIQLPEPGKCPICFMELIPLRRTEEGGRDSLREISLSENARKLAGIATEAVRRLDVAVETRMLGKVDYDETRVRTITAWAGGRVDKMYVDYTGDTVRRGQPMVSVYSPELLTAQAELIQAVKAMRDLKNSNLDLVRDSAARTEDAAREKLRLLGLTKAQIDRVAAEGKASDHITLYAPQGGVVIRKDVNEGQYVKTGAPIYAIADLSSLWVVLEAYESDLPWVSLGQEVEFRTEAYPGKVFKGKVVYIDPLVNEKTRTVRVRLVVPNKDGSLKPGMLVRATQHKDKTAAKGGESPLVIPASAPLITGKRAVVYVAVPDKAGAYEGREIVLGAKAGNFYIVKSGLTEGEQVVTKGNFKIDSAVQIVAKPSMMNPSSAVEGGDDGELPSLFASQLRLLAQSFGELSDAVATRDLSRTHLAFGRFDKALRLIDGSGLEGDSSLRWKESAMLLGNDAILGAEAPDVARLNEIFAEMKGHYGEMAAAFKVAPAPAGPSVPAAFRRQLGQVFAAYEPLAKALATDDAEGARQAASKVSEALRLVDGQVLDGPSHTLWSEALEDMTGGLEAIRQADGIDAVRTGFKPLSAGLSDALLKFGSDTDGPLYEIFCPMAFDYEGATWVQRDQEVNNPYFGTAMSTCGEINKQLKR</sequence>
<comment type="caution">
    <text evidence="8">The sequence shown here is derived from an EMBL/GenBank/DDBJ whole genome shotgun (WGS) entry which is preliminary data.</text>
</comment>
<keyword evidence="9" id="KW-1185">Reference proteome</keyword>
<feature type="domain" description="Heavy metal binding" evidence="4">
    <location>
        <begin position="61"/>
        <end position="86"/>
    </location>
</feature>
<evidence type="ECO:0000259" key="6">
    <source>
        <dbReference type="Pfam" id="PF25919"/>
    </source>
</evidence>
<keyword evidence="2" id="KW-0813">Transport</keyword>
<dbReference type="AlphaFoldDB" id="A0A1J5N9A8"/>
<evidence type="ECO:0000259" key="4">
    <source>
        <dbReference type="Pfam" id="PF19335"/>
    </source>
</evidence>
<feature type="domain" description="CusB-like beta-barrel" evidence="7">
    <location>
        <begin position="276"/>
        <end position="349"/>
    </location>
</feature>
<accession>A0A1J5N9A8</accession>
<dbReference type="Proteomes" id="UP000181901">
    <property type="component" value="Unassembled WGS sequence"/>
</dbReference>
<protein>
    <submittedName>
        <fullName evidence="8">Cation efflux system protein CusB</fullName>
    </submittedName>
</protein>
<dbReference type="FunFam" id="2.40.30.170:FF:000010">
    <property type="entry name" value="Efflux RND transporter periplasmic adaptor subunit"/>
    <property type="match status" value="1"/>
</dbReference>
<dbReference type="Gene3D" id="2.40.30.170">
    <property type="match status" value="1"/>
</dbReference>
<dbReference type="Pfam" id="PF25869">
    <property type="entry name" value="3HB_CusB"/>
    <property type="match status" value="1"/>
</dbReference>
<name>A0A1J5N9A8_9BACT</name>
<evidence type="ECO:0000259" key="5">
    <source>
        <dbReference type="Pfam" id="PF25869"/>
    </source>
</evidence>
<evidence type="ECO:0000256" key="1">
    <source>
        <dbReference type="ARBA" id="ARBA00009477"/>
    </source>
</evidence>
<evidence type="ECO:0000259" key="3">
    <source>
        <dbReference type="Pfam" id="PF11827"/>
    </source>
</evidence>
<comment type="similarity">
    <text evidence="1">Belongs to the membrane fusion protein (MFP) (TC 8.A.1) family.</text>
</comment>
<dbReference type="Pfam" id="PF25919">
    <property type="entry name" value="BSH_CusB"/>
    <property type="match status" value="1"/>
</dbReference>
<evidence type="ECO:0000313" key="9">
    <source>
        <dbReference type="Proteomes" id="UP000181901"/>
    </source>
</evidence>
<dbReference type="PANTHER" id="PTHR30097:SF4">
    <property type="entry name" value="SLR6042 PROTEIN"/>
    <property type="match status" value="1"/>
</dbReference>
<feature type="domain" description="CusB-like barrel-sandwich hybrid" evidence="6">
    <location>
        <begin position="141"/>
        <end position="271"/>
    </location>
</feature>
<dbReference type="InterPro" id="IPR021782">
    <property type="entry name" value="DUF3347"/>
</dbReference>
<dbReference type="GO" id="GO:0016020">
    <property type="term" value="C:membrane"/>
    <property type="evidence" value="ECO:0007669"/>
    <property type="project" value="InterPro"/>
</dbReference>
<dbReference type="GO" id="GO:0022857">
    <property type="term" value="F:transmembrane transporter activity"/>
    <property type="evidence" value="ECO:0007669"/>
    <property type="project" value="InterPro"/>
</dbReference>
<dbReference type="InterPro" id="IPR058790">
    <property type="entry name" value="BSH_CusB"/>
</dbReference>
<dbReference type="Gene3D" id="2.40.420.20">
    <property type="match status" value="1"/>
</dbReference>
<dbReference type="SUPFAM" id="SSF111369">
    <property type="entry name" value="HlyD-like secretion proteins"/>
    <property type="match status" value="1"/>
</dbReference>
<proteinExistence type="inferred from homology"/>
<evidence type="ECO:0000313" key="8">
    <source>
        <dbReference type="EMBL" id="OIQ51400.1"/>
    </source>
</evidence>
<dbReference type="InterPro" id="IPR058792">
    <property type="entry name" value="Beta-barrel_RND_2"/>
</dbReference>
<reference evidence="8 9" key="1">
    <citation type="submission" date="2015-09" db="EMBL/GenBank/DDBJ databases">
        <title>Genome of Desulfovibrio dechloracetivorans BerOc1, a mercury methylating strain isolated from highly hydrocarbons and metals contaminated coastal sediments.</title>
        <authorList>
            <person name="Goni Urriza M."/>
            <person name="Gassie C."/>
            <person name="Bouchez O."/>
            <person name="Klopp C."/>
            <person name="Ranchou-Peyruse A."/>
            <person name="Remy G."/>
        </authorList>
    </citation>
    <scope>NUCLEOTIDE SEQUENCE [LARGE SCALE GENOMIC DNA]</scope>
    <source>
        <strain evidence="8 9">BerOc1</strain>
    </source>
</reference>
<dbReference type="Pfam" id="PF11827">
    <property type="entry name" value="DUF3347"/>
    <property type="match status" value="1"/>
</dbReference>
<dbReference type="RefSeq" id="WP_071546884.1">
    <property type="nucleotide sequence ID" value="NZ_LKAQ01000004.1"/>
</dbReference>
<organism evidence="8 9">
    <name type="scientific">Pseudodesulfovibrio hydrargyri</name>
    <dbReference type="NCBI Taxonomy" id="2125990"/>
    <lineage>
        <taxon>Bacteria</taxon>
        <taxon>Pseudomonadati</taxon>
        <taxon>Thermodesulfobacteriota</taxon>
        <taxon>Desulfovibrionia</taxon>
        <taxon>Desulfovibrionales</taxon>
        <taxon>Desulfovibrionaceae</taxon>
    </lineage>
</organism>
<dbReference type="GO" id="GO:0015679">
    <property type="term" value="P:plasma membrane copper ion transport"/>
    <property type="evidence" value="ECO:0007669"/>
    <property type="project" value="TreeGrafter"/>
</dbReference>
<dbReference type="InterPro" id="IPR006143">
    <property type="entry name" value="RND_pump_MFP"/>
</dbReference>
<dbReference type="InterPro" id="IPR058791">
    <property type="entry name" value="3HB_CusB"/>
</dbReference>
<dbReference type="PANTHER" id="PTHR30097">
    <property type="entry name" value="CATION EFFLUX SYSTEM PROTEIN CUSB"/>
    <property type="match status" value="1"/>
</dbReference>
<dbReference type="EMBL" id="LKAQ01000004">
    <property type="protein sequence ID" value="OIQ51400.1"/>
    <property type="molecule type" value="Genomic_DNA"/>
</dbReference>
<gene>
    <name evidence="8" type="primary">cusB</name>
    <name evidence="8" type="ORF">BerOc1_03353</name>
</gene>
<feature type="domain" description="DUF3347" evidence="3">
    <location>
        <begin position="572"/>
        <end position="662"/>
    </location>
</feature>
<evidence type="ECO:0000259" key="7">
    <source>
        <dbReference type="Pfam" id="PF25954"/>
    </source>
</evidence>
<dbReference type="InterPro" id="IPR045800">
    <property type="entry name" value="HMBD"/>
</dbReference>